<dbReference type="Proteomes" id="UP000031523">
    <property type="component" value="Chromosome"/>
</dbReference>
<proteinExistence type="predicted"/>
<gene>
    <name evidence="3" type="ORF">SLNWT_1363</name>
</gene>
<protein>
    <recommendedName>
        <fullName evidence="2">DUF317 domain-containing protein</fullName>
    </recommendedName>
</protein>
<feature type="region of interest" description="Disordered" evidence="1">
    <location>
        <begin position="106"/>
        <end position="155"/>
    </location>
</feature>
<name>A0A0B5EJR6_STRA4</name>
<accession>A0A0B5EJR6</accession>
<evidence type="ECO:0000313" key="3">
    <source>
        <dbReference type="EMBL" id="AJE81739.1"/>
    </source>
</evidence>
<keyword evidence="4" id="KW-1185">Reference proteome</keyword>
<evidence type="ECO:0000259" key="2">
    <source>
        <dbReference type="Pfam" id="PF03771"/>
    </source>
</evidence>
<feature type="compositionally biased region" description="Low complexity" evidence="1">
    <location>
        <begin position="364"/>
        <end position="375"/>
    </location>
</feature>
<dbReference type="InterPro" id="IPR005523">
    <property type="entry name" value="DUF317_SPDY"/>
</dbReference>
<dbReference type="Pfam" id="PF03771">
    <property type="entry name" value="SPDY"/>
    <property type="match status" value="1"/>
</dbReference>
<dbReference type="AlphaFoldDB" id="A0A0B5EJR6"/>
<evidence type="ECO:0000256" key="1">
    <source>
        <dbReference type="SAM" id="MobiDB-lite"/>
    </source>
</evidence>
<reference evidence="3 4" key="1">
    <citation type="submission" date="2015-01" db="EMBL/GenBank/DDBJ databases">
        <title>Enhanced salinomycin production by adjusting the supply of polyketide extender units in Streptomyce albus DSM 41398.</title>
        <authorList>
            <person name="Lu C."/>
        </authorList>
    </citation>
    <scope>NUCLEOTIDE SEQUENCE [LARGE SCALE GENOMIC DNA]</scope>
    <source>
        <strain evidence="4">ATCC 21838 / DSM 41398 / FERM P-419 / JCM 4703 / NBRC 107858</strain>
    </source>
</reference>
<dbReference type="KEGG" id="sals:SLNWT_1363"/>
<evidence type="ECO:0000313" key="4">
    <source>
        <dbReference type="Proteomes" id="UP000031523"/>
    </source>
</evidence>
<sequence length="375" mass="41187">MDITPRLREEIDTEWTWANYPMHWCTRDEIREVSNDAQKIHDDIRSGRLIIHAHAHDGWTTVAVGTYRDGPSVHLHGENHLRVEAGQYDNPATAIAEFQRLYNDGVRPGPAPATDTELEAEQARTPPAPEHDAEVQPSTSAADSARPDADGMGDHEKLLTGFVEADRAWERWRTWSDETTHAVHESLVLRAEFVHEAEPGDTQWKIAAYESPVGERRWHAAASTTVPVEIMRVLLGSLASADAAEIAAGSEIAHATIREATRPLADAGWELAVDGRFFRWQAPGDHLGGLQFDALAANAQRSHLPAWTFWGDGTPDSPGWTLRFSPRTAAAVLQDVASEMAVCSNGPRAAIGRQSRLRTASAVAPQQAPAPTRTR</sequence>
<feature type="domain" description="DUF317" evidence="2">
    <location>
        <begin position="190"/>
        <end position="242"/>
    </location>
</feature>
<organism evidence="3 4">
    <name type="scientific">Streptomyces albus (strain ATCC 21838 / DSM 41398 / FERM P-419 / JCM 4703 / NBRC 107858)</name>
    <dbReference type="NCBI Taxonomy" id="1081613"/>
    <lineage>
        <taxon>Bacteria</taxon>
        <taxon>Bacillati</taxon>
        <taxon>Actinomycetota</taxon>
        <taxon>Actinomycetes</taxon>
        <taxon>Kitasatosporales</taxon>
        <taxon>Streptomycetaceae</taxon>
        <taxon>Streptomyces</taxon>
    </lineage>
</organism>
<dbReference type="EMBL" id="CP010519">
    <property type="protein sequence ID" value="AJE81739.1"/>
    <property type="molecule type" value="Genomic_DNA"/>
</dbReference>
<feature type="compositionally biased region" description="Basic and acidic residues" evidence="1">
    <location>
        <begin position="145"/>
        <end position="155"/>
    </location>
</feature>
<feature type="region of interest" description="Disordered" evidence="1">
    <location>
        <begin position="354"/>
        <end position="375"/>
    </location>
</feature>